<proteinExistence type="predicted"/>
<keyword evidence="3" id="KW-1185">Reference proteome</keyword>
<dbReference type="VEuPathDB" id="FungiDB:HMPREF1541_03165"/>
<dbReference type="HOGENOM" id="CLU_792313_0_0_1"/>
<gene>
    <name evidence="2" type="ORF">HMPREF1541_03165</name>
</gene>
<sequence length="350" mass="38552">MHLFDRWSYLALPIFCWLPTINAADHVPNAYLFCIKYYGSVRAELELPDALPRYNYNDSEICPQEMNLPVISGATLEICPPLNSLNTPDSTTLHAELRLSDTSGQLTDPIDNLRLSPAFITNGSVSGPSEGGGRPAILARDTAREESSGLPTWIINGTQASLTDSPNEDDDTQSVYFGCRYEKSPYYCGGYEDLHKPPPGGCWASQTFNFNMRNVMNFTFRFADNEASVEIWAASPYVLYTGQETGSETRAHITFGGDRQVPSVVDYAFWTNAETDYETEKADAQARQGMRLEVGADGLPVLANHTESAEWYASGNGTFKAESQASGLDNHGSCLLKVFAMAMVLTWLLA</sequence>
<dbReference type="GeneID" id="19970504"/>
<feature type="chain" id="PRO_5004824653" evidence="1">
    <location>
        <begin position="24"/>
        <end position="350"/>
    </location>
</feature>
<dbReference type="InParanoid" id="W2RY23"/>
<evidence type="ECO:0000313" key="3">
    <source>
        <dbReference type="Proteomes" id="UP000030752"/>
    </source>
</evidence>
<dbReference type="OrthoDB" id="5179338at2759"/>
<protein>
    <submittedName>
        <fullName evidence="2">Uncharacterized protein</fullName>
    </submittedName>
</protein>
<name>W2RY23_CYPE1</name>
<evidence type="ECO:0000313" key="2">
    <source>
        <dbReference type="EMBL" id="ETN41230.1"/>
    </source>
</evidence>
<dbReference type="EMBL" id="KB822719">
    <property type="protein sequence ID" value="ETN41230.1"/>
    <property type="molecule type" value="Genomic_DNA"/>
</dbReference>
<keyword evidence="1" id="KW-0732">Signal</keyword>
<organism evidence="2 3">
    <name type="scientific">Cyphellophora europaea (strain CBS 101466)</name>
    <name type="common">Phialophora europaea</name>
    <dbReference type="NCBI Taxonomy" id="1220924"/>
    <lineage>
        <taxon>Eukaryota</taxon>
        <taxon>Fungi</taxon>
        <taxon>Dikarya</taxon>
        <taxon>Ascomycota</taxon>
        <taxon>Pezizomycotina</taxon>
        <taxon>Eurotiomycetes</taxon>
        <taxon>Chaetothyriomycetidae</taxon>
        <taxon>Chaetothyriales</taxon>
        <taxon>Cyphellophoraceae</taxon>
        <taxon>Cyphellophora</taxon>
    </lineage>
</organism>
<accession>W2RY23</accession>
<dbReference type="AlphaFoldDB" id="W2RY23"/>
<reference evidence="2 3" key="1">
    <citation type="submission" date="2013-03" db="EMBL/GenBank/DDBJ databases">
        <title>The Genome Sequence of Phialophora europaea CBS 101466.</title>
        <authorList>
            <consortium name="The Broad Institute Genomics Platform"/>
            <person name="Cuomo C."/>
            <person name="de Hoog S."/>
            <person name="Gorbushina A."/>
            <person name="Walker B."/>
            <person name="Young S.K."/>
            <person name="Zeng Q."/>
            <person name="Gargeya S."/>
            <person name="Fitzgerald M."/>
            <person name="Haas B."/>
            <person name="Abouelleil A."/>
            <person name="Allen A.W."/>
            <person name="Alvarado L."/>
            <person name="Arachchi H.M."/>
            <person name="Berlin A.M."/>
            <person name="Chapman S.B."/>
            <person name="Gainer-Dewar J."/>
            <person name="Goldberg J."/>
            <person name="Griggs A."/>
            <person name="Gujja S."/>
            <person name="Hansen M."/>
            <person name="Howarth C."/>
            <person name="Imamovic A."/>
            <person name="Ireland A."/>
            <person name="Larimer J."/>
            <person name="McCowan C."/>
            <person name="Murphy C."/>
            <person name="Pearson M."/>
            <person name="Poon T.W."/>
            <person name="Priest M."/>
            <person name="Roberts A."/>
            <person name="Saif S."/>
            <person name="Shea T."/>
            <person name="Sisk P."/>
            <person name="Sykes S."/>
            <person name="Wortman J."/>
            <person name="Nusbaum C."/>
            <person name="Birren B."/>
        </authorList>
    </citation>
    <scope>NUCLEOTIDE SEQUENCE [LARGE SCALE GENOMIC DNA]</scope>
    <source>
        <strain evidence="2 3">CBS 101466</strain>
    </source>
</reference>
<evidence type="ECO:0000256" key="1">
    <source>
        <dbReference type="SAM" id="SignalP"/>
    </source>
</evidence>
<feature type="signal peptide" evidence="1">
    <location>
        <begin position="1"/>
        <end position="23"/>
    </location>
</feature>
<dbReference type="RefSeq" id="XP_008715739.1">
    <property type="nucleotide sequence ID" value="XM_008717517.1"/>
</dbReference>
<dbReference type="Proteomes" id="UP000030752">
    <property type="component" value="Unassembled WGS sequence"/>
</dbReference>
<dbReference type="eggNOG" id="ENOG502TH6Q">
    <property type="taxonomic scope" value="Eukaryota"/>
</dbReference>